<proteinExistence type="predicted"/>
<gene>
    <name evidence="6" type="ORF">PU630_04060</name>
</gene>
<dbReference type="SUPFAM" id="SSF48498">
    <property type="entry name" value="Tetracyclin repressor-like, C-terminal domain"/>
    <property type="match status" value="1"/>
</dbReference>
<keyword evidence="1" id="KW-0805">Transcription regulation</keyword>
<dbReference type="PROSITE" id="PS50977">
    <property type="entry name" value="HTH_TETR_2"/>
    <property type="match status" value="1"/>
</dbReference>
<reference evidence="6 7" key="1">
    <citation type="submission" date="2023-03" db="EMBL/GenBank/DDBJ databases">
        <title>Genome sequence of Microbacterium sp. KACC 23027.</title>
        <authorList>
            <person name="Kim S."/>
            <person name="Heo J."/>
            <person name="Kwon S.-W."/>
        </authorList>
    </citation>
    <scope>NUCLEOTIDE SEQUENCE [LARGE SCALE GENOMIC DNA]</scope>
    <source>
        <strain evidence="6 7">KACC 23027</strain>
    </source>
</reference>
<keyword evidence="2 4" id="KW-0238">DNA-binding</keyword>
<evidence type="ECO:0000256" key="2">
    <source>
        <dbReference type="ARBA" id="ARBA00023125"/>
    </source>
</evidence>
<dbReference type="EMBL" id="CP119108">
    <property type="protein sequence ID" value="WEG09752.1"/>
    <property type="molecule type" value="Genomic_DNA"/>
</dbReference>
<dbReference type="InterPro" id="IPR009057">
    <property type="entry name" value="Homeodomain-like_sf"/>
</dbReference>
<feature type="domain" description="HTH tetR-type" evidence="5">
    <location>
        <begin position="12"/>
        <end position="70"/>
    </location>
</feature>
<feature type="DNA-binding region" description="H-T-H motif" evidence="4">
    <location>
        <begin position="33"/>
        <end position="52"/>
    </location>
</feature>
<dbReference type="InterPro" id="IPR001647">
    <property type="entry name" value="HTH_TetR"/>
</dbReference>
<dbReference type="PANTHER" id="PTHR30055">
    <property type="entry name" value="HTH-TYPE TRANSCRIPTIONAL REGULATOR RUTR"/>
    <property type="match status" value="1"/>
</dbReference>
<dbReference type="PANTHER" id="PTHR30055:SF234">
    <property type="entry name" value="HTH-TYPE TRANSCRIPTIONAL REGULATOR BETI"/>
    <property type="match status" value="1"/>
</dbReference>
<dbReference type="Proteomes" id="UP001214553">
    <property type="component" value="Chromosome"/>
</dbReference>
<dbReference type="SUPFAM" id="SSF46689">
    <property type="entry name" value="Homeodomain-like"/>
    <property type="match status" value="1"/>
</dbReference>
<dbReference type="InterPro" id="IPR049445">
    <property type="entry name" value="TetR_SbtR-like_C"/>
</dbReference>
<sequence>MNSPSRLRADARENRAELIRAARGAFAAEERPSLEAIARAAGVGIGTLYRHFPRREALVEAVYRDQVEELRAGAARLLGEQTPAMALRAWMELFADWADAKRGMVDTLAAMRQEGVVDLDASRREIEDIIATMLDAGARAHDVRSDIGATDVRSLLAGILAAGTDRAQVSTLFDLALDGLRAR</sequence>
<dbReference type="InterPro" id="IPR036271">
    <property type="entry name" value="Tet_transcr_reg_TetR-rel_C_sf"/>
</dbReference>
<evidence type="ECO:0000256" key="4">
    <source>
        <dbReference type="PROSITE-ProRule" id="PRU00335"/>
    </source>
</evidence>
<evidence type="ECO:0000256" key="3">
    <source>
        <dbReference type="ARBA" id="ARBA00023163"/>
    </source>
</evidence>
<name>A0ABY8C1Z0_9MICO</name>
<dbReference type="InterPro" id="IPR050109">
    <property type="entry name" value="HTH-type_TetR-like_transc_reg"/>
</dbReference>
<keyword evidence="7" id="KW-1185">Reference proteome</keyword>
<dbReference type="Pfam" id="PF21597">
    <property type="entry name" value="TetR_C_43"/>
    <property type="match status" value="1"/>
</dbReference>
<dbReference type="Gene3D" id="1.10.357.10">
    <property type="entry name" value="Tetracycline Repressor, domain 2"/>
    <property type="match status" value="1"/>
</dbReference>
<evidence type="ECO:0000313" key="7">
    <source>
        <dbReference type="Proteomes" id="UP001214553"/>
    </source>
</evidence>
<dbReference type="RefSeq" id="WP_275279077.1">
    <property type="nucleotide sequence ID" value="NZ_CP119108.1"/>
</dbReference>
<evidence type="ECO:0000259" key="5">
    <source>
        <dbReference type="PROSITE" id="PS50977"/>
    </source>
</evidence>
<accession>A0ABY8C1Z0</accession>
<dbReference type="Pfam" id="PF00440">
    <property type="entry name" value="TetR_N"/>
    <property type="match status" value="1"/>
</dbReference>
<evidence type="ECO:0000313" key="6">
    <source>
        <dbReference type="EMBL" id="WEG09752.1"/>
    </source>
</evidence>
<protein>
    <submittedName>
        <fullName evidence="6">Helix-turn-helix domain containing protein</fullName>
    </submittedName>
</protein>
<evidence type="ECO:0000256" key="1">
    <source>
        <dbReference type="ARBA" id="ARBA00023015"/>
    </source>
</evidence>
<keyword evidence="3" id="KW-0804">Transcription</keyword>
<organism evidence="6 7">
    <name type="scientific">Microbacterium horticulturae</name>
    <dbReference type="NCBI Taxonomy" id="3028316"/>
    <lineage>
        <taxon>Bacteria</taxon>
        <taxon>Bacillati</taxon>
        <taxon>Actinomycetota</taxon>
        <taxon>Actinomycetes</taxon>
        <taxon>Micrococcales</taxon>
        <taxon>Microbacteriaceae</taxon>
        <taxon>Microbacterium</taxon>
    </lineage>
</organism>